<dbReference type="EMBL" id="ADKM02000018">
    <property type="protein sequence ID" value="EGC04695.1"/>
    <property type="molecule type" value="Genomic_DNA"/>
</dbReference>
<name>E9S810_RUMAL</name>
<organism evidence="1 2">
    <name type="scientific">Ruminococcus albus 8</name>
    <dbReference type="NCBI Taxonomy" id="246199"/>
    <lineage>
        <taxon>Bacteria</taxon>
        <taxon>Bacillati</taxon>
        <taxon>Bacillota</taxon>
        <taxon>Clostridia</taxon>
        <taxon>Eubacteriales</taxon>
        <taxon>Oscillospiraceae</taxon>
        <taxon>Ruminococcus</taxon>
    </lineage>
</organism>
<dbReference type="Proteomes" id="UP000004259">
    <property type="component" value="Unassembled WGS sequence"/>
</dbReference>
<evidence type="ECO:0000313" key="2">
    <source>
        <dbReference type="Proteomes" id="UP000004259"/>
    </source>
</evidence>
<protein>
    <submittedName>
        <fullName evidence="1">Uncharacterized protein</fullName>
    </submittedName>
</protein>
<keyword evidence="2" id="KW-1185">Reference proteome</keyword>
<sequence length="40" mass="4502">MYQHNNDLRVLSDGGVVLRKVTMAELPAMRELAASEKVCR</sequence>
<evidence type="ECO:0000313" key="1">
    <source>
        <dbReference type="EMBL" id="EGC04695.1"/>
    </source>
</evidence>
<gene>
    <name evidence="1" type="ORF">CUS_7386</name>
</gene>
<dbReference type="AlphaFoldDB" id="E9S810"/>
<accession>E9S810</accession>
<comment type="caution">
    <text evidence="1">The sequence shown here is derived from an EMBL/GenBank/DDBJ whole genome shotgun (WGS) entry which is preliminary data.</text>
</comment>
<reference evidence="1 2" key="1">
    <citation type="submission" date="2011-02" db="EMBL/GenBank/DDBJ databases">
        <authorList>
            <person name="Nelson K.E."/>
            <person name="Sutton G."/>
            <person name="Torralba M."/>
            <person name="Durkin S."/>
            <person name="Harkins D."/>
            <person name="Montgomery R."/>
            <person name="Ziemer C."/>
            <person name="Klaassens E."/>
            <person name="Ocuiv P."/>
            <person name="Morrison M."/>
        </authorList>
    </citation>
    <scope>NUCLEOTIDE SEQUENCE [LARGE SCALE GENOMIC DNA]</scope>
    <source>
        <strain evidence="1 2">8</strain>
    </source>
</reference>
<proteinExistence type="predicted"/>